<keyword evidence="8 13" id="KW-1133">Transmembrane helix</keyword>
<dbReference type="GO" id="GO:0015871">
    <property type="term" value="P:choline transport"/>
    <property type="evidence" value="ECO:0007669"/>
    <property type="project" value="TreeGrafter"/>
</dbReference>
<evidence type="ECO:0000256" key="10">
    <source>
        <dbReference type="ARBA" id="ARBA00023180"/>
    </source>
</evidence>
<evidence type="ECO:0000256" key="11">
    <source>
        <dbReference type="ARBA" id="ARBA00035093"/>
    </source>
</evidence>
<evidence type="ECO:0000313" key="16">
    <source>
        <dbReference type="Proteomes" id="UP000694389"/>
    </source>
</evidence>
<evidence type="ECO:0000256" key="5">
    <source>
        <dbReference type="ARBA" id="ARBA00022449"/>
    </source>
</evidence>
<evidence type="ECO:0000256" key="14">
    <source>
        <dbReference type="SAM" id="MobiDB-lite"/>
    </source>
</evidence>
<dbReference type="GeneTree" id="ENSGT00940000160576"/>
<dbReference type="PANTHER" id="PTHR12385">
    <property type="entry name" value="CHOLINE TRANSPORTER-LIKE (SLC FAMILY 44)"/>
    <property type="match status" value="1"/>
</dbReference>
<comment type="catalytic activity">
    <reaction evidence="11">
        <text>choline(out) + n H(+)(in) = choline(in) + n H(+)(out)</text>
        <dbReference type="Rhea" id="RHEA:75463"/>
        <dbReference type="ChEBI" id="CHEBI:15354"/>
        <dbReference type="ChEBI" id="CHEBI:15378"/>
    </reaction>
</comment>
<dbReference type="Ensembl" id="ENSDLAT00005028179.2">
    <property type="protein sequence ID" value="ENSDLAP00005026380.2"/>
    <property type="gene ID" value="ENSDLAG00005011618.2"/>
</dbReference>
<keyword evidence="9 13" id="KW-0472">Membrane</keyword>
<evidence type="ECO:0000256" key="7">
    <source>
        <dbReference type="ARBA" id="ARBA00022692"/>
    </source>
</evidence>
<dbReference type="GO" id="GO:0016324">
    <property type="term" value="C:apical plasma membrane"/>
    <property type="evidence" value="ECO:0007669"/>
    <property type="project" value="UniProtKB-SubCell"/>
</dbReference>
<proteinExistence type="inferred from homology"/>
<protein>
    <recommendedName>
        <fullName evidence="13">Choline transporter-like protein</fullName>
    </recommendedName>
</protein>
<keyword evidence="16" id="KW-1185">Reference proteome</keyword>
<dbReference type="GO" id="GO:0090422">
    <property type="term" value="F:thiamine pyrophosphate transmembrane transporter activity"/>
    <property type="evidence" value="ECO:0007669"/>
    <property type="project" value="TreeGrafter"/>
</dbReference>
<feature type="transmembrane region" description="Helical" evidence="13">
    <location>
        <begin position="427"/>
        <end position="451"/>
    </location>
</feature>
<evidence type="ECO:0000256" key="4">
    <source>
        <dbReference type="ARBA" id="ARBA00022448"/>
    </source>
</evidence>
<feature type="transmembrane region" description="Helical" evidence="13">
    <location>
        <begin position="260"/>
        <end position="281"/>
    </location>
</feature>
<dbReference type="GO" id="GO:0015297">
    <property type="term" value="F:antiporter activity"/>
    <property type="evidence" value="ECO:0007669"/>
    <property type="project" value="UniProtKB-KW"/>
</dbReference>
<evidence type="ECO:0000256" key="6">
    <source>
        <dbReference type="ARBA" id="ARBA00022475"/>
    </source>
</evidence>
<reference evidence="15" key="2">
    <citation type="submission" date="2025-09" db="UniProtKB">
        <authorList>
            <consortium name="Ensembl"/>
        </authorList>
    </citation>
    <scope>IDENTIFICATION</scope>
</reference>
<keyword evidence="10" id="KW-0325">Glycoprotein</keyword>
<comment type="catalytic activity">
    <reaction evidence="12">
        <text>thiamine diphosphate(out) = thiamine diphosphate(in)</text>
        <dbReference type="Rhea" id="RHEA:75471"/>
        <dbReference type="ChEBI" id="CHEBI:58937"/>
    </reaction>
</comment>
<feature type="transmembrane region" description="Helical" evidence="13">
    <location>
        <begin position="35"/>
        <end position="58"/>
    </location>
</feature>
<dbReference type="Proteomes" id="UP000694389">
    <property type="component" value="Unassembled WGS sequence"/>
</dbReference>
<feature type="transmembrane region" description="Helical" evidence="13">
    <location>
        <begin position="306"/>
        <end position="330"/>
    </location>
</feature>
<dbReference type="InterPro" id="IPR007603">
    <property type="entry name" value="Choline_transptr-like"/>
</dbReference>
<evidence type="ECO:0000313" key="15">
    <source>
        <dbReference type="Ensembl" id="ENSDLAP00005026380.2"/>
    </source>
</evidence>
<name>A0A8C4F663_DICLA</name>
<organism evidence="15 16">
    <name type="scientific">Dicentrarchus labrax</name>
    <name type="common">European seabass</name>
    <name type="synonym">Morone labrax</name>
    <dbReference type="NCBI Taxonomy" id="13489"/>
    <lineage>
        <taxon>Eukaryota</taxon>
        <taxon>Metazoa</taxon>
        <taxon>Chordata</taxon>
        <taxon>Craniata</taxon>
        <taxon>Vertebrata</taxon>
        <taxon>Euteleostomi</taxon>
        <taxon>Actinopterygii</taxon>
        <taxon>Neopterygii</taxon>
        <taxon>Teleostei</taxon>
        <taxon>Neoteleostei</taxon>
        <taxon>Acanthomorphata</taxon>
        <taxon>Eupercaria</taxon>
        <taxon>Moronidae</taxon>
        <taxon>Dicentrarchus</taxon>
    </lineage>
</organism>
<feature type="transmembrane region" description="Helical" evidence="13">
    <location>
        <begin position="376"/>
        <end position="407"/>
    </location>
</feature>
<dbReference type="Pfam" id="PF04515">
    <property type="entry name" value="Choline_transpo"/>
    <property type="match status" value="1"/>
</dbReference>
<keyword evidence="6" id="KW-1003">Cell membrane</keyword>
<feature type="transmembrane region" description="Helical" evidence="13">
    <location>
        <begin position="530"/>
        <end position="556"/>
    </location>
</feature>
<feature type="transmembrane region" description="Helical" evidence="13">
    <location>
        <begin position="568"/>
        <end position="591"/>
    </location>
</feature>
<accession>A0A8C4F663</accession>
<evidence type="ECO:0000256" key="13">
    <source>
        <dbReference type="RuleBase" id="RU368066"/>
    </source>
</evidence>
<evidence type="ECO:0000256" key="8">
    <source>
        <dbReference type="ARBA" id="ARBA00022989"/>
    </source>
</evidence>
<evidence type="ECO:0000256" key="2">
    <source>
        <dbReference type="ARBA" id="ARBA00004221"/>
    </source>
</evidence>
<keyword evidence="7 13" id="KW-0812">Transmembrane</keyword>
<reference evidence="15" key="1">
    <citation type="submission" date="2025-08" db="UniProtKB">
        <authorList>
            <consortium name="Ensembl"/>
        </authorList>
    </citation>
    <scope>IDENTIFICATION</scope>
</reference>
<comment type="subcellular location">
    <subcellularLocation>
        <location evidence="2">Apical cell membrane</location>
    </subcellularLocation>
    <subcellularLocation>
        <location evidence="13">Cell membrane</location>
        <topology evidence="13">Multi-pass membrane protein</topology>
    </subcellularLocation>
    <subcellularLocation>
        <location evidence="1">Membrane</location>
        <topology evidence="1">Multi-pass membrane protein</topology>
    </subcellularLocation>
</comment>
<evidence type="ECO:0000256" key="3">
    <source>
        <dbReference type="ARBA" id="ARBA00007168"/>
    </source>
</evidence>
<evidence type="ECO:0000256" key="12">
    <source>
        <dbReference type="ARBA" id="ARBA00036880"/>
    </source>
</evidence>
<dbReference type="AlphaFoldDB" id="A0A8C4F663"/>
<comment type="similarity">
    <text evidence="3 13">Belongs to the CTL (choline transporter-like) family.</text>
</comment>
<evidence type="ECO:0000256" key="1">
    <source>
        <dbReference type="ARBA" id="ARBA00004141"/>
    </source>
</evidence>
<sequence length="641" mass="72188">MGKKQETDPDSQYGEPAQFDPSFNGPIRKRGCTDIICCILFMAVILGYAAVGILAWLYGDPRHVLYARNSTGWFCGTGPNKDKPNLFYFDILKCATSVNIMASSLNGFQCPTTQVCVETCPNDFWAVEVLAYLPNVKPAKVFNQSLCVPSIDLATTDLVSPILLTLCKPCVSPCELDIVNGFNAREIGVRIFEDFASSWPWILILSYLLVLNPLTCWSVCLAGIWHCYWEYDNYKQASSTISDIGFTTNFSVYLQVQETWLAFLIIISVAEAIILLTIIFLRNRILIAIALIQESSKAISHMMSSLFYPLVTFVLLLVCVAYWGATALYLATSGNPIYRVVNFTSSDYPGCPSASCIFIKYNDEGLFQRNLFNLQIYNVVAFLWCVNFVIALGQCTLAGAFASYYWAFTKPGDIPMFPVSASFIRSLRYHVGSLAFGALILTLVQLVRIILEYIDHKTRAAQNPCARFLMCCLKCCFWCLEKFIKFLNRNAYIMIAIYGKNFCVSAKNAFMLLMRNVIRVVVLDKVTDLLLFFGKLLVVGGVGVLSFFFFSGRILLPGNTFRSETLNYYWMPIITVVFGSYLIAHGFFSVYNMCVDTLFLCFLEDLERNDGSLQKPYFMSKNLMKILNKTNKAPKKGKGKD</sequence>
<keyword evidence="4" id="KW-0813">Transport</keyword>
<dbReference type="PANTHER" id="PTHR12385:SF37">
    <property type="entry name" value="CHOLINE TRANSPORTER-LIKE PROTEIN 4"/>
    <property type="match status" value="1"/>
</dbReference>
<keyword evidence="5" id="KW-0050">Antiport</keyword>
<comment type="function">
    <text evidence="13">Choline transporter.</text>
</comment>
<evidence type="ECO:0000256" key="9">
    <source>
        <dbReference type="ARBA" id="ARBA00023136"/>
    </source>
</evidence>
<feature type="transmembrane region" description="Helical" evidence="13">
    <location>
        <begin position="201"/>
        <end position="225"/>
    </location>
</feature>
<feature type="region of interest" description="Disordered" evidence="14">
    <location>
        <begin position="1"/>
        <end position="22"/>
    </location>
</feature>